<evidence type="ECO:0000259" key="1">
    <source>
        <dbReference type="Pfam" id="PF05229"/>
    </source>
</evidence>
<reference evidence="3" key="1">
    <citation type="journal article" date="2019" name="Int. J. Syst. Evol. Microbiol.">
        <title>The Global Catalogue of Microorganisms (GCM) 10K type strain sequencing project: providing services to taxonomists for standard genome sequencing and annotation.</title>
        <authorList>
            <consortium name="The Broad Institute Genomics Platform"/>
            <consortium name="The Broad Institute Genome Sequencing Center for Infectious Disease"/>
            <person name="Wu L."/>
            <person name="Ma J."/>
        </authorList>
    </citation>
    <scope>NUCLEOTIDE SEQUENCE [LARGE SCALE GENOMIC DNA]</scope>
    <source>
        <strain evidence="3">CCUG 66188</strain>
    </source>
</reference>
<dbReference type="InterPro" id="IPR007893">
    <property type="entry name" value="Spore_coat_U/FanG"/>
</dbReference>
<feature type="domain" description="Spore coat protein U/FanG" evidence="1">
    <location>
        <begin position="3"/>
        <end position="134"/>
    </location>
</feature>
<dbReference type="Proteomes" id="UP001596353">
    <property type="component" value="Unassembled WGS sequence"/>
</dbReference>
<dbReference type="Pfam" id="PF05229">
    <property type="entry name" value="SCPU"/>
    <property type="match status" value="2"/>
</dbReference>
<dbReference type="SMART" id="SM00972">
    <property type="entry name" value="SCPU"/>
    <property type="match status" value="2"/>
</dbReference>
<evidence type="ECO:0000313" key="3">
    <source>
        <dbReference type="Proteomes" id="UP001596353"/>
    </source>
</evidence>
<organism evidence="2 3">
    <name type="scientific">Sulfitobacter porphyrae</name>
    <dbReference type="NCBI Taxonomy" id="1246864"/>
    <lineage>
        <taxon>Bacteria</taxon>
        <taxon>Pseudomonadati</taxon>
        <taxon>Pseudomonadota</taxon>
        <taxon>Alphaproteobacteria</taxon>
        <taxon>Rhodobacterales</taxon>
        <taxon>Roseobacteraceae</taxon>
        <taxon>Sulfitobacter</taxon>
    </lineage>
</organism>
<keyword evidence="3" id="KW-1185">Reference proteome</keyword>
<dbReference type="EMBL" id="JBHSWG010000003">
    <property type="protein sequence ID" value="MFC6761507.1"/>
    <property type="molecule type" value="Genomic_DNA"/>
</dbReference>
<dbReference type="PANTHER" id="PTHR37089">
    <property type="entry name" value="PROTEIN U-RELATED"/>
    <property type="match status" value="1"/>
</dbReference>
<evidence type="ECO:0000313" key="2">
    <source>
        <dbReference type="EMBL" id="MFC6761507.1"/>
    </source>
</evidence>
<feature type="domain" description="Spore coat protein U/FanG" evidence="1">
    <location>
        <begin position="158"/>
        <end position="290"/>
    </location>
</feature>
<comment type="caution">
    <text evidence="2">The sequence shown here is derived from an EMBL/GenBank/DDBJ whole genome shotgun (WGS) entry which is preliminary data.</text>
</comment>
<name>A0ABW2B7D9_9RHOB</name>
<protein>
    <submittedName>
        <fullName evidence="2">Spore coat U domain-containing protein</fullName>
    </submittedName>
</protein>
<proteinExistence type="predicted"/>
<accession>A0ABW2B7D9</accession>
<sequence length="293" mass="29676">MSAQTCNFGVSTIAFGNIDTLVATNQDASASVSVSCSGLVLSRVEGTISVGTGSGGASGSLRLLQGSGSQLSFQLYKDAARSQVLGNGTAPINGTSLAFSSGSLLLNYAFSVPFYGRVFGGQTSAPPGSYLSTFSGADFSIRYRTCTAIICGSFTTTTLSTTATATVLENCLVSASDIDFGLTGSLAQPVTANGSVFVRCTFSTSFQVGLDAGQNSPGAGVRAMKSAGGQLITYELFQDAPRTIVWGNVPGSDTVGGTGSAGTITLPVYGRVPAQVTPPAATYTDVIVVTVTY</sequence>
<dbReference type="InterPro" id="IPR053167">
    <property type="entry name" value="Spore_coat_component"/>
</dbReference>
<gene>
    <name evidence="2" type="ORF">ACFQFQ_21940</name>
</gene>